<dbReference type="OrthoDB" id="10547719at2759"/>
<accession>A0A1Y2BCX1</accession>
<comment type="caution">
    <text evidence="3">The sequence shown here is derived from an EMBL/GenBank/DDBJ whole genome shotgun (WGS) entry which is preliminary data.</text>
</comment>
<feature type="chain" id="PRO_5012779212" evidence="2">
    <location>
        <begin position="20"/>
        <end position="582"/>
    </location>
</feature>
<feature type="compositionally biased region" description="Low complexity" evidence="1">
    <location>
        <begin position="495"/>
        <end position="549"/>
    </location>
</feature>
<evidence type="ECO:0000256" key="2">
    <source>
        <dbReference type="SAM" id="SignalP"/>
    </source>
</evidence>
<evidence type="ECO:0000256" key="1">
    <source>
        <dbReference type="SAM" id="MobiDB-lite"/>
    </source>
</evidence>
<gene>
    <name evidence="3" type="ORF">LY90DRAFT_673492</name>
</gene>
<dbReference type="Proteomes" id="UP000193920">
    <property type="component" value="Unassembled WGS sequence"/>
</dbReference>
<name>A0A1Y2BCX1_9FUNG</name>
<organism evidence="3 4">
    <name type="scientific">Neocallimastix californiae</name>
    <dbReference type="NCBI Taxonomy" id="1754190"/>
    <lineage>
        <taxon>Eukaryota</taxon>
        <taxon>Fungi</taxon>
        <taxon>Fungi incertae sedis</taxon>
        <taxon>Chytridiomycota</taxon>
        <taxon>Chytridiomycota incertae sedis</taxon>
        <taxon>Neocallimastigomycetes</taxon>
        <taxon>Neocallimastigales</taxon>
        <taxon>Neocallimastigaceae</taxon>
        <taxon>Neocallimastix</taxon>
    </lineage>
</organism>
<feature type="signal peptide" evidence="2">
    <location>
        <begin position="1"/>
        <end position="19"/>
    </location>
</feature>
<evidence type="ECO:0000313" key="3">
    <source>
        <dbReference type="EMBL" id="ORY32663.1"/>
    </source>
</evidence>
<feature type="compositionally biased region" description="Low complexity" evidence="1">
    <location>
        <begin position="327"/>
        <end position="340"/>
    </location>
</feature>
<evidence type="ECO:0000313" key="4">
    <source>
        <dbReference type="Proteomes" id="UP000193920"/>
    </source>
</evidence>
<feature type="compositionally biased region" description="Pro residues" evidence="1">
    <location>
        <begin position="483"/>
        <end position="494"/>
    </location>
</feature>
<feature type="compositionally biased region" description="Polar residues" evidence="1">
    <location>
        <begin position="352"/>
        <end position="369"/>
    </location>
</feature>
<feature type="region of interest" description="Disordered" evidence="1">
    <location>
        <begin position="466"/>
        <end position="549"/>
    </location>
</feature>
<dbReference type="STRING" id="1754190.A0A1Y2BCX1"/>
<feature type="region of interest" description="Disordered" evidence="1">
    <location>
        <begin position="352"/>
        <end position="384"/>
    </location>
</feature>
<reference evidence="3 4" key="1">
    <citation type="submission" date="2016-08" db="EMBL/GenBank/DDBJ databases">
        <title>A Parts List for Fungal Cellulosomes Revealed by Comparative Genomics.</title>
        <authorList>
            <consortium name="DOE Joint Genome Institute"/>
            <person name="Haitjema C.H."/>
            <person name="Gilmore S.P."/>
            <person name="Henske J.K."/>
            <person name="Solomon K.V."/>
            <person name="De Groot R."/>
            <person name="Kuo A."/>
            <person name="Mondo S.J."/>
            <person name="Salamov A.A."/>
            <person name="Labutti K."/>
            <person name="Zhao Z."/>
            <person name="Chiniquy J."/>
            <person name="Barry K."/>
            <person name="Brewer H.M."/>
            <person name="Purvine S.O."/>
            <person name="Wright A.T."/>
            <person name="Boxma B."/>
            <person name="Van Alen T."/>
            <person name="Hackstein J.H."/>
            <person name="Baker S.E."/>
            <person name="Grigoriev I.V."/>
            <person name="O'Malley M.A."/>
        </authorList>
    </citation>
    <scope>NUCLEOTIDE SEQUENCE [LARGE SCALE GENOMIC DNA]</scope>
    <source>
        <strain evidence="3 4">G1</strain>
    </source>
</reference>
<feature type="region of interest" description="Disordered" evidence="1">
    <location>
        <begin position="402"/>
        <end position="425"/>
    </location>
</feature>
<feature type="compositionally biased region" description="Polar residues" evidence="1">
    <location>
        <begin position="307"/>
        <end position="326"/>
    </location>
</feature>
<feature type="region of interest" description="Disordered" evidence="1">
    <location>
        <begin position="307"/>
        <end position="340"/>
    </location>
</feature>
<dbReference type="EMBL" id="MCOG01000163">
    <property type="protein sequence ID" value="ORY32663.1"/>
    <property type="molecule type" value="Genomic_DNA"/>
</dbReference>
<keyword evidence="2" id="KW-0732">Signal</keyword>
<dbReference type="AlphaFoldDB" id="A0A1Y2BCX1"/>
<sequence length="582" mass="65775">MRFLLIVTIIFTFIPRLLAEKFLAVSSYCQQYKKLNITLDTEAIKELSNNQYINKDFKNFDSPNKLDYFIRYFHISKGLCYYTEEEDIKEVNEIGMVEYNNDETNVHFMGELKYDKTVNCYYMYRKYMVPNQNVTLNPPCDYIYATFYNTMLYFLRNETLCPFPQEDDRVSLGSKEEVLKAREDYLVDLFNLYNDEIKGHNYVCEDKYNEEIFNCGYKTQLQKNNYCNNFGNVVDERNECCRYRSYFRQIVEINYDVPMQAVLSGVGTSVVLLTIGLCFSYFYTKEIKNQESLKKVLAAQEKMYSQNNLNNSRKPMMDNSSIPQSINYSDGGYNSNTNSTTTYQHQILSPDQQHSLPHSVDASISQSRAIRSPQPLPASPQDISNLRPNMNNTSLFAVSDRPSSIISSSSPNINPRAASLSNRPSSISSLGSFGVNPRGTSLSSATNLHSSSVDIAGYLSIPIEVPAAPSPEGPRPLSSRPITPRPHTPRPTTPVPHINSRPTTPHTSRPSTPHNSRPATPVTPTTPVTPRTPQTPSLPTTPNSLLPPLALTLPSEVDIPYIIDGTSTAVESSYRTNTMDTK</sequence>
<protein>
    <submittedName>
        <fullName evidence="3">Uncharacterized protein</fullName>
    </submittedName>
</protein>
<proteinExistence type="predicted"/>
<keyword evidence="4" id="KW-1185">Reference proteome</keyword>